<dbReference type="EMBL" id="SMFZ01000001">
    <property type="protein sequence ID" value="TCK27136.1"/>
    <property type="molecule type" value="Genomic_DNA"/>
</dbReference>
<dbReference type="GO" id="GO:0008168">
    <property type="term" value="F:methyltransferase activity"/>
    <property type="evidence" value="ECO:0007669"/>
    <property type="project" value="UniProtKB-KW"/>
</dbReference>
<dbReference type="InterPro" id="IPR041698">
    <property type="entry name" value="Methyltransf_25"/>
</dbReference>
<dbReference type="GO" id="GO:0032259">
    <property type="term" value="P:methylation"/>
    <property type="evidence" value="ECO:0007669"/>
    <property type="project" value="UniProtKB-KW"/>
</dbReference>
<keyword evidence="2" id="KW-0808">Transferase</keyword>
<dbReference type="Pfam" id="PF13649">
    <property type="entry name" value="Methyltransf_25"/>
    <property type="match status" value="1"/>
</dbReference>
<dbReference type="InterPro" id="IPR029063">
    <property type="entry name" value="SAM-dependent_MTases_sf"/>
</dbReference>
<feature type="domain" description="Methyltransferase" evidence="1">
    <location>
        <begin position="25"/>
        <end position="121"/>
    </location>
</feature>
<dbReference type="Proteomes" id="UP000295560">
    <property type="component" value="Unassembled WGS sequence"/>
</dbReference>
<keyword evidence="2" id="KW-0489">Methyltransferase</keyword>
<dbReference type="OrthoDB" id="4571118at2"/>
<comment type="caution">
    <text evidence="2">The sequence shown here is derived from an EMBL/GenBank/DDBJ whole genome shotgun (WGS) entry which is preliminary data.</text>
</comment>
<sequence>MAGRVVPDRVRGAVDVVAAGPDTRVLEIGCGPGAAASLICPALTGSGWMIAADRSETAVALTIERNTEHVASGRLDVRRGELADLDVPPVDVAFTLNVNLFWTRDPGPELAVLRRALAPVGVLHVLYGGTAPGEGSGRTIEAVRSWFQGYGWSTTAVRRGVVGVSARPLQSGPAPTPPTPPDAR</sequence>
<proteinExistence type="predicted"/>
<organism evidence="2 3">
    <name type="scientific">Pseudonocardia endophytica</name>
    <dbReference type="NCBI Taxonomy" id="401976"/>
    <lineage>
        <taxon>Bacteria</taxon>
        <taxon>Bacillati</taxon>
        <taxon>Actinomycetota</taxon>
        <taxon>Actinomycetes</taxon>
        <taxon>Pseudonocardiales</taxon>
        <taxon>Pseudonocardiaceae</taxon>
        <taxon>Pseudonocardia</taxon>
    </lineage>
</organism>
<dbReference type="AlphaFoldDB" id="A0A4V2PJ54"/>
<dbReference type="SUPFAM" id="SSF53335">
    <property type="entry name" value="S-adenosyl-L-methionine-dependent methyltransferases"/>
    <property type="match status" value="1"/>
</dbReference>
<reference evidence="2 3" key="1">
    <citation type="submission" date="2019-03" db="EMBL/GenBank/DDBJ databases">
        <title>Sequencing the genomes of 1000 actinobacteria strains.</title>
        <authorList>
            <person name="Klenk H.-P."/>
        </authorList>
    </citation>
    <scope>NUCLEOTIDE SEQUENCE [LARGE SCALE GENOMIC DNA]</scope>
    <source>
        <strain evidence="2 3">DSM 44969</strain>
    </source>
</reference>
<name>A0A4V2PJ54_PSEEN</name>
<accession>A0A4V2PJ54</accession>
<dbReference type="Gene3D" id="3.40.50.150">
    <property type="entry name" value="Vaccinia Virus protein VP39"/>
    <property type="match status" value="1"/>
</dbReference>
<protein>
    <submittedName>
        <fullName evidence="2">Methyltransferase family protein</fullName>
    </submittedName>
</protein>
<evidence type="ECO:0000259" key="1">
    <source>
        <dbReference type="Pfam" id="PF13649"/>
    </source>
</evidence>
<dbReference type="CDD" id="cd02440">
    <property type="entry name" value="AdoMet_MTases"/>
    <property type="match status" value="1"/>
</dbReference>
<evidence type="ECO:0000313" key="2">
    <source>
        <dbReference type="EMBL" id="TCK27136.1"/>
    </source>
</evidence>
<evidence type="ECO:0000313" key="3">
    <source>
        <dbReference type="Proteomes" id="UP000295560"/>
    </source>
</evidence>
<gene>
    <name evidence="2" type="ORF">EV378_2995</name>
</gene>
<dbReference type="RefSeq" id="WP_132425426.1">
    <property type="nucleotide sequence ID" value="NZ_SMFZ01000001.1"/>
</dbReference>
<keyword evidence="3" id="KW-1185">Reference proteome</keyword>